<dbReference type="EMBL" id="SMOD01000001">
    <property type="protein sequence ID" value="TDG10844.1"/>
    <property type="molecule type" value="Genomic_DNA"/>
</dbReference>
<accession>A0A4R5LLX8</accession>
<organism evidence="1 2">
    <name type="scientific">Paraburkholderia guartelaensis</name>
    <dbReference type="NCBI Taxonomy" id="2546446"/>
    <lineage>
        <taxon>Bacteria</taxon>
        <taxon>Pseudomonadati</taxon>
        <taxon>Pseudomonadota</taxon>
        <taxon>Betaproteobacteria</taxon>
        <taxon>Burkholderiales</taxon>
        <taxon>Burkholderiaceae</taxon>
        <taxon>Paraburkholderia</taxon>
    </lineage>
</organism>
<protein>
    <recommendedName>
        <fullName evidence="3">Lactate dehydrogenase</fullName>
    </recommendedName>
</protein>
<evidence type="ECO:0000313" key="1">
    <source>
        <dbReference type="EMBL" id="TDG10844.1"/>
    </source>
</evidence>
<comment type="caution">
    <text evidence="1">The sequence shown here is derived from an EMBL/GenBank/DDBJ whole genome shotgun (WGS) entry which is preliminary data.</text>
</comment>
<sequence>MVTIPSAGVESLVIYTPDGAMAGAPPITTWARDNSDAISQVMASDYLADSVSGQFHNLGSALLDRFMTTGSDYSQSVSVGSVGQSIASSTQSPQSDINLTVQTASGVKVDIEIQSGNGTLGVTIHSSGTLTGTERNALAGLADGFQKAIDGLSVQPPTLDLSGLMQYDPSVLSSVNMQFKLAGNTLFGVSGNFSANNSARSVSLTDWAGTMNLKVDTSQSALWGSGAQRSAAIASYLKQFDNANTQGHGNAAFMGLFKDAFTQLNSNVGTASQAATPWLGQPEQAMLTGLGDFTASISDAGDTVGTQANTFSYQVSQSTSTDGDAVSQVQQSHLKASYREVLSSSAYDDVVVDDDASSTVKLAMEKGVLIHASLTQSSTQSTRNSEYVDGKLVSDVTTPWNMSASTDLLRKLQSER</sequence>
<evidence type="ECO:0008006" key="3">
    <source>
        <dbReference type="Google" id="ProtNLM"/>
    </source>
</evidence>
<evidence type="ECO:0000313" key="2">
    <source>
        <dbReference type="Proteomes" id="UP000295606"/>
    </source>
</evidence>
<reference evidence="1 2" key="1">
    <citation type="submission" date="2019-03" db="EMBL/GenBank/DDBJ databases">
        <title>Paraburkholderia sp. isolated from native Mimosa gymnas in Guartela State Park, Brazil.</title>
        <authorList>
            <person name="Paulitsch F."/>
            <person name="Hungria M."/>
            <person name="Delamuta J.R.M."/>
            <person name="Ribeiro R.A."/>
            <person name="Dall'Agnol R."/>
            <person name="Silva J.S.B."/>
        </authorList>
    </citation>
    <scope>NUCLEOTIDE SEQUENCE [LARGE SCALE GENOMIC DNA]</scope>
    <source>
        <strain evidence="1 2">CNPSo 3008</strain>
    </source>
</reference>
<dbReference type="Proteomes" id="UP000295606">
    <property type="component" value="Unassembled WGS sequence"/>
</dbReference>
<dbReference type="OrthoDB" id="5941093at2"/>
<proteinExistence type="predicted"/>
<name>A0A4R5LLX8_9BURK</name>
<gene>
    <name evidence="1" type="ORF">E1N52_00875</name>
</gene>
<dbReference type="AlphaFoldDB" id="A0A4R5LLX8"/>
<dbReference type="RefSeq" id="WP_133179320.1">
    <property type="nucleotide sequence ID" value="NZ_SMOD01000001.1"/>
</dbReference>